<dbReference type="RefSeq" id="WP_143527468.1">
    <property type="nucleotide sequence ID" value="NZ_AP019791.1"/>
</dbReference>
<evidence type="ECO:0008006" key="3">
    <source>
        <dbReference type="Google" id="ProtNLM"/>
    </source>
</evidence>
<keyword evidence="2" id="KW-1185">Reference proteome</keyword>
<dbReference type="Pfam" id="PF12686">
    <property type="entry name" value="DUF3800"/>
    <property type="match status" value="1"/>
</dbReference>
<name>A0A510HM14_9ACTN</name>
<gene>
    <name evidence="1" type="ORF">RxyAA322_13210</name>
</gene>
<evidence type="ECO:0000313" key="2">
    <source>
        <dbReference type="Proteomes" id="UP000318065"/>
    </source>
</evidence>
<dbReference type="OrthoDB" id="9799211at2"/>
<sequence>MKNVWIFVDETGVLTRDPAQPFFALGALKLEKTATLYRELDVLAARARSGIDPRFEFKFNRINNTNRHLYVDLVDLFFEFPALYFKAFLVDKQHPGFDLESYFRSSWEAQISYAKILLRHIIAENEQAAVLADYLTKPKASTLFFEEEVAKISRYAPSGTPPATPPIFNVCMLESDASLFVQLVDVLLGLVVYDCKLKRGVHPPNAAKLSVLNVLKRHLGRQDLCRTLDVGGPPYFGVWEFKPFS</sequence>
<reference evidence="1" key="1">
    <citation type="journal article" date="2019" name="Microbiol. Resour. Announc.">
        <title>Complete Genome Sequence of Rubrobacter xylanophilus Strain AA3-22, Isolated from Arima Onsen in Japan.</title>
        <authorList>
            <person name="Tomariguchi N."/>
            <person name="Miyazaki K."/>
        </authorList>
    </citation>
    <scope>NUCLEOTIDE SEQUENCE [LARGE SCALE GENOMIC DNA]</scope>
    <source>
        <strain evidence="1">AA3-22</strain>
    </source>
</reference>
<accession>A0A510HM14</accession>
<organism evidence="1 2">
    <name type="scientific">Rubrobacter xylanophilus</name>
    <dbReference type="NCBI Taxonomy" id="49319"/>
    <lineage>
        <taxon>Bacteria</taxon>
        <taxon>Bacillati</taxon>
        <taxon>Actinomycetota</taxon>
        <taxon>Rubrobacteria</taxon>
        <taxon>Rubrobacterales</taxon>
        <taxon>Rubrobacteraceae</taxon>
        <taxon>Rubrobacter</taxon>
    </lineage>
</organism>
<dbReference type="EMBL" id="AP019791">
    <property type="protein sequence ID" value="BBL79467.1"/>
    <property type="molecule type" value="Genomic_DNA"/>
</dbReference>
<evidence type="ECO:0000313" key="1">
    <source>
        <dbReference type="EMBL" id="BBL79467.1"/>
    </source>
</evidence>
<proteinExistence type="predicted"/>
<protein>
    <recommendedName>
        <fullName evidence="3">DUF3800 domain-containing protein</fullName>
    </recommendedName>
</protein>
<dbReference type="AlphaFoldDB" id="A0A510HM14"/>
<dbReference type="InterPro" id="IPR024524">
    <property type="entry name" value="DUF3800"/>
</dbReference>
<dbReference type="Proteomes" id="UP000318065">
    <property type="component" value="Chromosome"/>
</dbReference>